<organism evidence="4 5">
    <name type="scientific">Terrisporobacter petrolearius</name>
    <dbReference type="NCBI Taxonomy" id="1460447"/>
    <lineage>
        <taxon>Bacteria</taxon>
        <taxon>Bacillati</taxon>
        <taxon>Bacillota</taxon>
        <taxon>Clostridia</taxon>
        <taxon>Peptostreptococcales</taxon>
        <taxon>Peptostreptococcaceae</taxon>
        <taxon>Terrisporobacter</taxon>
    </lineage>
</organism>
<evidence type="ECO:0000313" key="5">
    <source>
        <dbReference type="Proteomes" id="UP001477947"/>
    </source>
</evidence>
<evidence type="ECO:0000313" key="4">
    <source>
        <dbReference type="EMBL" id="XAM42170.1"/>
    </source>
</evidence>
<dbReference type="InterPro" id="IPR006343">
    <property type="entry name" value="DnaB/C_C"/>
</dbReference>
<dbReference type="InterPro" id="IPR010056">
    <property type="entry name" value="Phage_rep_org__N"/>
</dbReference>
<reference evidence="4 5" key="1">
    <citation type="submission" date="2024-04" db="EMBL/GenBank/DDBJ databases">
        <title>Isolation and characterization of novel acetogenic strains of the genera Terrisporobacter and Acetoanaerobium.</title>
        <authorList>
            <person name="Boeer T."/>
            <person name="Schueler M.A."/>
            <person name="Lueschen A."/>
            <person name="Eysell L."/>
            <person name="Droege J."/>
            <person name="Heinemann M."/>
            <person name="Engelhardt L."/>
            <person name="Basen M."/>
            <person name="Daniel R."/>
        </authorList>
    </citation>
    <scope>NUCLEOTIDE SEQUENCE [LARGE SCALE GENOMIC DNA]</scope>
    <source>
        <strain evidence="4 5">ELB</strain>
    </source>
</reference>
<sequence>MGKKYYWLKVQRNFFRQKSVKKLKQSENGNEKVLIYLELLALSLENDNKLIFEYVEDTFAKDLALEIDEDPKLVEETLEYLKKQNLIECVSESEYVLLETFELTGSEDKTTKRVRKHRESKKDNIIEEIETHSNKNETLCNADETHSNKNETLCNADETHGNKNETLEKEKDIDKEIEKDKYKYINKEKACVTYLSDKTKKIKTGDKNLSKITKLYESNIGPIYPANRDWFMEISQQIEAELFNKAIEICIDKSVVTPSYLKGIIKKWTNDKIFTLDQYKAKEMELLNKENRVSGPKNKKISIKNHEDYDEEIDKDLLKEMKELEAKLGVV</sequence>
<dbReference type="Pfam" id="PF09681">
    <property type="entry name" value="Phage_rep_org_N"/>
    <property type="match status" value="1"/>
</dbReference>
<dbReference type="SUPFAM" id="SSF158499">
    <property type="entry name" value="DnaD domain-like"/>
    <property type="match status" value="1"/>
</dbReference>
<evidence type="ECO:0000259" key="3">
    <source>
        <dbReference type="Pfam" id="PF09681"/>
    </source>
</evidence>
<accession>A0ABZ3FEG3</accession>
<keyword evidence="5" id="KW-1185">Reference proteome</keyword>
<feature type="domain" description="DnaB/C C-terminal" evidence="2">
    <location>
        <begin position="215"/>
        <end position="282"/>
    </location>
</feature>
<dbReference type="Proteomes" id="UP001477947">
    <property type="component" value="Chromosome"/>
</dbReference>
<gene>
    <name evidence="4" type="ORF">TPELB_24830</name>
</gene>
<dbReference type="NCBIfam" id="TIGR01446">
    <property type="entry name" value="DnaD_dom"/>
    <property type="match status" value="1"/>
</dbReference>
<dbReference type="RefSeq" id="WP_343337491.1">
    <property type="nucleotide sequence ID" value="NZ_CP154622.1"/>
</dbReference>
<dbReference type="InterPro" id="IPR034829">
    <property type="entry name" value="DnaD-like_sf"/>
</dbReference>
<dbReference type="EMBL" id="CP154622">
    <property type="protein sequence ID" value="XAM42170.1"/>
    <property type="molecule type" value="Genomic_DNA"/>
</dbReference>
<evidence type="ECO:0008006" key="6">
    <source>
        <dbReference type="Google" id="ProtNLM"/>
    </source>
</evidence>
<proteinExistence type="inferred from homology"/>
<protein>
    <recommendedName>
        <fullName evidence="6">Phage replisome organizer, putative, N-terminal region</fullName>
    </recommendedName>
</protein>
<dbReference type="Gene3D" id="1.10.10.630">
    <property type="entry name" value="DnaD domain-like"/>
    <property type="match status" value="1"/>
</dbReference>
<dbReference type="NCBIfam" id="TIGR01714">
    <property type="entry name" value="phage_rep_org_N"/>
    <property type="match status" value="1"/>
</dbReference>
<comment type="similarity">
    <text evidence="1">Belongs to the DnaB/DnaD family.</text>
</comment>
<name>A0ABZ3FEG3_9FIRM</name>
<dbReference type="Pfam" id="PF07261">
    <property type="entry name" value="DnaB_2"/>
    <property type="match status" value="1"/>
</dbReference>
<evidence type="ECO:0000256" key="1">
    <source>
        <dbReference type="ARBA" id="ARBA00093462"/>
    </source>
</evidence>
<evidence type="ECO:0000259" key="2">
    <source>
        <dbReference type="Pfam" id="PF07261"/>
    </source>
</evidence>
<feature type="domain" description="Phage replisome organiser N-terminal" evidence="3">
    <location>
        <begin position="7"/>
        <end position="122"/>
    </location>
</feature>